<gene>
    <name evidence="2" type="ORF">RRG08_061950</name>
</gene>
<feature type="region of interest" description="Disordered" evidence="1">
    <location>
        <begin position="127"/>
        <end position="165"/>
    </location>
</feature>
<reference evidence="2" key="1">
    <citation type="journal article" date="2023" name="G3 (Bethesda)">
        <title>A reference genome for the long-term kleptoplast-retaining sea slug Elysia crispata morphotype clarki.</title>
        <authorList>
            <person name="Eastman K.E."/>
            <person name="Pendleton A.L."/>
            <person name="Shaikh M.A."/>
            <person name="Suttiyut T."/>
            <person name="Ogas R."/>
            <person name="Tomko P."/>
            <person name="Gavelis G."/>
            <person name="Widhalm J.R."/>
            <person name="Wisecaver J.H."/>
        </authorList>
    </citation>
    <scope>NUCLEOTIDE SEQUENCE</scope>
    <source>
        <strain evidence="2">ECLA1</strain>
    </source>
</reference>
<proteinExistence type="predicted"/>
<feature type="compositionally biased region" description="Low complexity" evidence="1">
    <location>
        <begin position="145"/>
        <end position="157"/>
    </location>
</feature>
<organism evidence="2 3">
    <name type="scientific">Elysia crispata</name>
    <name type="common">lettuce slug</name>
    <dbReference type="NCBI Taxonomy" id="231223"/>
    <lineage>
        <taxon>Eukaryota</taxon>
        <taxon>Metazoa</taxon>
        <taxon>Spiralia</taxon>
        <taxon>Lophotrochozoa</taxon>
        <taxon>Mollusca</taxon>
        <taxon>Gastropoda</taxon>
        <taxon>Heterobranchia</taxon>
        <taxon>Euthyneura</taxon>
        <taxon>Panpulmonata</taxon>
        <taxon>Sacoglossa</taxon>
        <taxon>Placobranchoidea</taxon>
        <taxon>Plakobranchidae</taxon>
        <taxon>Elysia</taxon>
    </lineage>
</organism>
<dbReference type="EMBL" id="JAWDGP010003871">
    <property type="protein sequence ID" value="KAK3769973.1"/>
    <property type="molecule type" value="Genomic_DNA"/>
</dbReference>
<comment type="caution">
    <text evidence="2">The sequence shown here is derived from an EMBL/GenBank/DDBJ whole genome shotgun (WGS) entry which is preliminary data.</text>
</comment>
<dbReference type="AlphaFoldDB" id="A0AAE0ZIA5"/>
<dbReference type="Proteomes" id="UP001283361">
    <property type="component" value="Unassembled WGS sequence"/>
</dbReference>
<accession>A0AAE0ZIA5</accession>
<evidence type="ECO:0000256" key="1">
    <source>
        <dbReference type="SAM" id="MobiDB-lite"/>
    </source>
</evidence>
<sequence>MVSSICRLPDVARETRVAQHVDKFNELSTACSVSLCQYGHPVQHDTVFTDESLFYAVGKAPPLYPLALTAPANETSPSIDTGVLYAPPIFDRDVLFSRDHTYHYITGATVGDHAGESLGVWGASRPRAWEQHESRSNPAPPLPPHAAAAPVSSVHPPQNDGDKPVHLLGLHVKNWVTEFTSTINEAHSILLMTARQDVC</sequence>
<protein>
    <submittedName>
        <fullName evidence="2">Uncharacterized protein</fullName>
    </submittedName>
</protein>
<name>A0AAE0ZIA5_9GAST</name>
<keyword evidence="3" id="KW-1185">Reference proteome</keyword>
<evidence type="ECO:0000313" key="3">
    <source>
        <dbReference type="Proteomes" id="UP001283361"/>
    </source>
</evidence>
<evidence type="ECO:0000313" key="2">
    <source>
        <dbReference type="EMBL" id="KAK3769973.1"/>
    </source>
</evidence>